<name>J6YZA2_ENTFC</name>
<gene>
    <name evidence="1" type="ORF">HMPREF1348_01086</name>
</gene>
<dbReference type="HOGENOM" id="CLU_151827_0_0_9"/>
<dbReference type="PATRIC" id="fig|1134806.3.peg.1039"/>
<dbReference type="AlphaFoldDB" id="J6YZA2"/>
<evidence type="ECO:0000313" key="1">
    <source>
        <dbReference type="EMBL" id="EJY46194.1"/>
    </source>
</evidence>
<dbReference type="Proteomes" id="UP000006403">
    <property type="component" value="Unassembled WGS sequence"/>
</dbReference>
<accession>J6YZA2</accession>
<organism evidence="1 2">
    <name type="scientific">Enterococcus faecium 505</name>
    <dbReference type="NCBI Taxonomy" id="1134806"/>
    <lineage>
        <taxon>Bacteria</taxon>
        <taxon>Bacillati</taxon>
        <taxon>Bacillota</taxon>
        <taxon>Bacilli</taxon>
        <taxon>Lactobacillales</taxon>
        <taxon>Enterococcaceae</taxon>
        <taxon>Enterococcus</taxon>
    </lineage>
</organism>
<comment type="caution">
    <text evidence="1">The sequence shown here is derived from an EMBL/GenBank/DDBJ whole genome shotgun (WGS) entry which is preliminary data.</text>
</comment>
<evidence type="ECO:0000313" key="2">
    <source>
        <dbReference type="Proteomes" id="UP000006403"/>
    </source>
</evidence>
<dbReference type="EMBL" id="AMBL01000027">
    <property type="protein sequence ID" value="EJY46194.1"/>
    <property type="molecule type" value="Genomic_DNA"/>
</dbReference>
<protein>
    <submittedName>
        <fullName evidence="1">Uncharacterized protein</fullName>
    </submittedName>
</protein>
<proteinExistence type="predicted"/>
<sequence>MNTFFDNRINYDILTTIRKRILNANGRKVKKMEESFPKAVKVENIANILKVTFENGEVKYVKSHWTEEITDALQFGKKGRGKRKNLLALSTNMWIGTEVTIEADGTVFINGKDKYTPQELWLEGKIIFQNYK</sequence>
<reference evidence="1 2" key="1">
    <citation type="submission" date="2012-04" db="EMBL/GenBank/DDBJ databases">
        <authorList>
            <person name="Weinstock G."/>
            <person name="Sodergren E."/>
            <person name="Lobos E.A."/>
            <person name="Fulton L."/>
            <person name="Fulton R."/>
            <person name="Courtney L."/>
            <person name="Fronick C."/>
            <person name="O'Laughlin M."/>
            <person name="Godfrey J."/>
            <person name="Wilson R.M."/>
            <person name="Miner T."/>
            <person name="Farmer C."/>
            <person name="Delehaunty K."/>
            <person name="Cordes M."/>
            <person name="Minx P."/>
            <person name="Tomlinson C."/>
            <person name="Chen J."/>
            <person name="Wollam A."/>
            <person name="Pepin K.H."/>
            <person name="Bhonagiri V."/>
            <person name="Zhang X."/>
            <person name="Suruliraj S."/>
            <person name="Warren W."/>
            <person name="Mitreva M."/>
            <person name="Mardis E.R."/>
            <person name="Wilson R.K."/>
        </authorList>
    </citation>
    <scope>NUCLEOTIDE SEQUENCE [LARGE SCALE GENOMIC DNA]</scope>
    <source>
        <strain evidence="1 2">505</strain>
    </source>
</reference>